<feature type="region of interest" description="Disordered" evidence="1">
    <location>
        <begin position="125"/>
        <end position="163"/>
    </location>
</feature>
<evidence type="ECO:0000256" key="2">
    <source>
        <dbReference type="SAM" id="Phobius"/>
    </source>
</evidence>
<feature type="transmembrane region" description="Helical" evidence="2">
    <location>
        <begin position="63"/>
        <end position="81"/>
    </location>
</feature>
<sequence>MTRLLLSLAALVCAVQVVTGVTMYRSDAVEDSGDVVASVVVPAALAAVLLGTAAMLRWRGLAVGALVFALIRVGCGLPGAFVVLDGGRPLDGFAAAAEVVADALVLPLIVVALVLSRRSWRRGSRRRREQPVISGAPGTPSPSGKVSSAPEIANRELRRASPA</sequence>
<dbReference type="Proteomes" id="UP001595816">
    <property type="component" value="Unassembled WGS sequence"/>
</dbReference>
<organism evidence="3 4">
    <name type="scientific">Hamadaea flava</name>
    <dbReference type="NCBI Taxonomy" id="1742688"/>
    <lineage>
        <taxon>Bacteria</taxon>
        <taxon>Bacillati</taxon>
        <taxon>Actinomycetota</taxon>
        <taxon>Actinomycetes</taxon>
        <taxon>Micromonosporales</taxon>
        <taxon>Micromonosporaceae</taxon>
        <taxon>Hamadaea</taxon>
    </lineage>
</organism>
<evidence type="ECO:0000313" key="4">
    <source>
        <dbReference type="Proteomes" id="UP001595816"/>
    </source>
</evidence>
<evidence type="ECO:0000256" key="1">
    <source>
        <dbReference type="SAM" id="MobiDB-lite"/>
    </source>
</evidence>
<accession>A0ABV8M043</accession>
<feature type="transmembrane region" description="Helical" evidence="2">
    <location>
        <begin position="36"/>
        <end position="56"/>
    </location>
</feature>
<protein>
    <submittedName>
        <fullName evidence="3">Uncharacterized protein</fullName>
    </submittedName>
</protein>
<dbReference type="EMBL" id="JBHSAY010000029">
    <property type="protein sequence ID" value="MFC4136390.1"/>
    <property type="molecule type" value="Genomic_DNA"/>
</dbReference>
<keyword evidence="4" id="KW-1185">Reference proteome</keyword>
<keyword evidence="2" id="KW-1133">Transmembrane helix</keyword>
<evidence type="ECO:0000313" key="3">
    <source>
        <dbReference type="EMBL" id="MFC4136390.1"/>
    </source>
</evidence>
<feature type="transmembrane region" description="Helical" evidence="2">
    <location>
        <begin position="93"/>
        <end position="116"/>
    </location>
</feature>
<name>A0ABV8M043_9ACTN</name>
<keyword evidence="2" id="KW-0812">Transmembrane</keyword>
<feature type="compositionally biased region" description="Basic and acidic residues" evidence="1">
    <location>
        <begin position="153"/>
        <end position="163"/>
    </location>
</feature>
<proteinExistence type="predicted"/>
<keyword evidence="2" id="KW-0472">Membrane</keyword>
<comment type="caution">
    <text evidence="3">The sequence shown here is derived from an EMBL/GenBank/DDBJ whole genome shotgun (WGS) entry which is preliminary data.</text>
</comment>
<reference evidence="4" key="1">
    <citation type="journal article" date="2019" name="Int. J. Syst. Evol. Microbiol.">
        <title>The Global Catalogue of Microorganisms (GCM) 10K type strain sequencing project: providing services to taxonomists for standard genome sequencing and annotation.</title>
        <authorList>
            <consortium name="The Broad Institute Genomics Platform"/>
            <consortium name="The Broad Institute Genome Sequencing Center for Infectious Disease"/>
            <person name="Wu L."/>
            <person name="Ma J."/>
        </authorList>
    </citation>
    <scope>NUCLEOTIDE SEQUENCE [LARGE SCALE GENOMIC DNA]</scope>
    <source>
        <strain evidence="4">CGMCC 4.7289</strain>
    </source>
</reference>
<gene>
    <name evidence="3" type="ORF">ACFOZ4_37775</name>
</gene>
<dbReference type="RefSeq" id="WP_253750863.1">
    <property type="nucleotide sequence ID" value="NZ_JAMZDZ010000001.1"/>
</dbReference>